<feature type="non-terminal residue" evidence="3">
    <location>
        <position position="1"/>
    </location>
</feature>
<dbReference type="SUPFAM" id="SSF52540">
    <property type="entry name" value="P-loop containing nucleoside triphosphate hydrolases"/>
    <property type="match status" value="1"/>
</dbReference>
<feature type="region of interest" description="Disordered" evidence="1">
    <location>
        <begin position="1"/>
        <end position="70"/>
    </location>
</feature>
<keyword evidence="4" id="KW-1185">Reference proteome</keyword>
<evidence type="ECO:0000256" key="1">
    <source>
        <dbReference type="SAM" id="MobiDB-lite"/>
    </source>
</evidence>
<dbReference type="InterPro" id="IPR027417">
    <property type="entry name" value="P-loop_NTPase"/>
</dbReference>
<reference evidence="3 4" key="1">
    <citation type="submission" date="2016-03" db="EMBL/GenBank/DDBJ databases">
        <title>Comparative genomics of the ectomycorrhizal sister species Rhizopogon vinicolor and Rhizopogon vesiculosus (Basidiomycota: Boletales) reveals a divergence of the mating type B locus.</title>
        <authorList>
            <person name="Mujic A.B."/>
            <person name="Kuo A."/>
            <person name="Tritt A."/>
            <person name="Lipzen A."/>
            <person name="Chen C."/>
            <person name="Johnson J."/>
            <person name="Sharma A."/>
            <person name="Barry K."/>
            <person name="Grigoriev I.V."/>
            <person name="Spatafora J.W."/>
        </authorList>
    </citation>
    <scope>NUCLEOTIDE SEQUENCE [LARGE SCALE GENOMIC DNA]</scope>
    <source>
        <strain evidence="3 4">AM-OR11-056</strain>
    </source>
</reference>
<feature type="compositionally biased region" description="Basic and acidic residues" evidence="1">
    <location>
        <begin position="46"/>
        <end position="59"/>
    </location>
</feature>
<gene>
    <name evidence="3" type="ORF">AZE42_07721</name>
</gene>
<proteinExistence type="predicted"/>
<dbReference type="AlphaFoldDB" id="A0A1J8R5L2"/>
<name>A0A1J8R5L2_9AGAM</name>
<evidence type="ECO:0000259" key="2">
    <source>
        <dbReference type="Pfam" id="PF01926"/>
    </source>
</evidence>
<accession>A0A1J8R5L2</accession>
<dbReference type="STRING" id="180088.A0A1J8R5L2"/>
<feature type="domain" description="G" evidence="2">
    <location>
        <begin position="73"/>
        <end position="195"/>
    </location>
</feature>
<protein>
    <recommendedName>
        <fullName evidence="2">G domain-containing protein</fullName>
    </recommendedName>
</protein>
<organism evidence="3 4">
    <name type="scientific">Rhizopogon vesiculosus</name>
    <dbReference type="NCBI Taxonomy" id="180088"/>
    <lineage>
        <taxon>Eukaryota</taxon>
        <taxon>Fungi</taxon>
        <taxon>Dikarya</taxon>
        <taxon>Basidiomycota</taxon>
        <taxon>Agaricomycotina</taxon>
        <taxon>Agaricomycetes</taxon>
        <taxon>Agaricomycetidae</taxon>
        <taxon>Boletales</taxon>
        <taxon>Suillineae</taxon>
        <taxon>Rhizopogonaceae</taxon>
        <taxon>Rhizopogon</taxon>
    </lineage>
</organism>
<comment type="caution">
    <text evidence="3">The sequence shown here is derived from an EMBL/GenBank/DDBJ whole genome shotgun (WGS) entry which is preliminary data.</text>
</comment>
<dbReference type="EMBL" id="LVVM01000282">
    <property type="protein sequence ID" value="OJA21088.1"/>
    <property type="molecule type" value="Genomic_DNA"/>
</dbReference>
<sequence>SRGYGYHQPSPTDSDDIVLSDNRSQPPPQHQHQAKPGFWARLTGAMRDRDEPEPDEHTHVRGRLPPQPARPNVLLFGSHGAGKSSLINMLAGQEASRTSDQGHSAFAFGGYAIDVGGREVVLWDVVGLRKKDGDGEAISDDAARNLHYLIQRLHGGVNLLVHCINATHPGDAVEVDYEAFYRIIGGKKVPIVLVVTGLEDEDPMEGWWKMNDAEIKKRGMSFDGHACITTIRGKPLKNGPGNRYDEQYEQSRLAVRELIKAKLGAAVIVREEGKLAELRELLREQNAMAASQNGDKGKNGWGAGILGSREVKSGNGSTRNEEWDEDTADRIEREGRTASLALLGGLFAVFIVLQSGIMSCI</sequence>
<dbReference type="Gene3D" id="3.40.50.300">
    <property type="entry name" value="P-loop containing nucleotide triphosphate hydrolases"/>
    <property type="match status" value="1"/>
</dbReference>
<dbReference type="Pfam" id="PF01926">
    <property type="entry name" value="MMR_HSR1"/>
    <property type="match status" value="1"/>
</dbReference>
<dbReference type="GO" id="GO:0005525">
    <property type="term" value="F:GTP binding"/>
    <property type="evidence" value="ECO:0007669"/>
    <property type="project" value="InterPro"/>
</dbReference>
<dbReference type="InterPro" id="IPR006073">
    <property type="entry name" value="GTP-bd"/>
</dbReference>
<evidence type="ECO:0000313" key="3">
    <source>
        <dbReference type="EMBL" id="OJA21088.1"/>
    </source>
</evidence>
<dbReference type="OrthoDB" id="8954335at2759"/>
<dbReference type="CDD" id="cd00882">
    <property type="entry name" value="Ras_like_GTPase"/>
    <property type="match status" value="1"/>
</dbReference>
<evidence type="ECO:0000313" key="4">
    <source>
        <dbReference type="Proteomes" id="UP000183567"/>
    </source>
</evidence>
<dbReference type="Proteomes" id="UP000183567">
    <property type="component" value="Unassembled WGS sequence"/>
</dbReference>